<feature type="compositionally biased region" description="Low complexity" evidence="2">
    <location>
        <begin position="1155"/>
        <end position="1171"/>
    </location>
</feature>
<reference evidence="5 6" key="1">
    <citation type="journal article" date="2023" name="BMC Biol.">
        <title>The compact genome of the sponge Oopsacas minuta (Hexactinellida) is lacking key metazoan core genes.</title>
        <authorList>
            <person name="Santini S."/>
            <person name="Schenkelaars Q."/>
            <person name="Jourda C."/>
            <person name="Duchesne M."/>
            <person name="Belahbib H."/>
            <person name="Rocher C."/>
            <person name="Selva M."/>
            <person name="Riesgo A."/>
            <person name="Vervoort M."/>
            <person name="Leys S.P."/>
            <person name="Kodjabachian L."/>
            <person name="Le Bivic A."/>
            <person name="Borchiellini C."/>
            <person name="Claverie J.M."/>
            <person name="Renard E."/>
        </authorList>
    </citation>
    <scope>NUCLEOTIDE SEQUENCE [LARGE SCALE GENOMIC DNA]</scope>
    <source>
        <strain evidence="5">SPO-2</strain>
    </source>
</reference>
<evidence type="ECO:0000259" key="3">
    <source>
        <dbReference type="PROSITE" id="PS50211"/>
    </source>
</evidence>
<protein>
    <submittedName>
        <fullName evidence="5">Uncharacterized protein</fullName>
    </submittedName>
</protein>
<dbReference type="Proteomes" id="UP001165289">
    <property type="component" value="Unassembled WGS sequence"/>
</dbReference>
<comment type="caution">
    <text evidence="5">The sequence shown here is derived from an EMBL/GenBank/DDBJ whole genome shotgun (WGS) entry which is preliminary data.</text>
</comment>
<dbReference type="InterPro" id="IPR037516">
    <property type="entry name" value="Tripartite_DENN"/>
</dbReference>
<evidence type="ECO:0000256" key="1">
    <source>
        <dbReference type="ARBA" id="ARBA00022658"/>
    </source>
</evidence>
<dbReference type="PANTHER" id="PTHR12296:SF30">
    <property type="entry name" value="DENN DOMAIN-CONTAINING PROTEIN CRAG"/>
    <property type="match status" value="1"/>
</dbReference>
<feature type="region of interest" description="Disordered" evidence="2">
    <location>
        <begin position="1087"/>
        <end position="1173"/>
    </location>
</feature>
<keyword evidence="1" id="KW-0344">Guanine-nucleotide releasing factor</keyword>
<feature type="region of interest" description="Disordered" evidence="2">
    <location>
        <begin position="933"/>
        <end position="964"/>
    </location>
</feature>
<evidence type="ECO:0000313" key="5">
    <source>
        <dbReference type="EMBL" id="KAI6658512.1"/>
    </source>
</evidence>
<dbReference type="InterPro" id="IPR005112">
    <property type="entry name" value="dDENN_dom"/>
</dbReference>
<dbReference type="SMART" id="SM00800">
    <property type="entry name" value="uDENN"/>
    <property type="match status" value="1"/>
</dbReference>
<organism evidence="5 6">
    <name type="scientific">Oopsacas minuta</name>
    <dbReference type="NCBI Taxonomy" id="111878"/>
    <lineage>
        <taxon>Eukaryota</taxon>
        <taxon>Metazoa</taxon>
        <taxon>Porifera</taxon>
        <taxon>Hexactinellida</taxon>
        <taxon>Hexasterophora</taxon>
        <taxon>Lyssacinosida</taxon>
        <taxon>Leucopsacidae</taxon>
        <taxon>Oopsacas</taxon>
    </lineage>
</organism>
<feature type="compositionally biased region" description="Low complexity" evidence="2">
    <location>
        <begin position="1529"/>
        <end position="1547"/>
    </location>
</feature>
<dbReference type="SMART" id="SM00799">
    <property type="entry name" value="DENN"/>
    <property type="match status" value="1"/>
</dbReference>
<dbReference type="Pfam" id="PF03456">
    <property type="entry name" value="uDENN"/>
    <property type="match status" value="1"/>
</dbReference>
<feature type="domain" description="UDENN" evidence="3">
    <location>
        <begin position="189"/>
        <end position="626"/>
    </location>
</feature>
<feature type="compositionally biased region" description="Polar residues" evidence="2">
    <location>
        <begin position="1109"/>
        <end position="1154"/>
    </location>
</feature>
<dbReference type="InterPro" id="IPR001194">
    <property type="entry name" value="cDENN_dom"/>
</dbReference>
<gene>
    <name evidence="5" type="ORF">LOD99_15312</name>
</gene>
<evidence type="ECO:0000256" key="2">
    <source>
        <dbReference type="SAM" id="MobiDB-lite"/>
    </source>
</evidence>
<keyword evidence="6" id="KW-1185">Reference proteome</keyword>
<feature type="compositionally biased region" description="Pro residues" evidence="2">
    <location>
        <begin position="945"/>
        <end position="954"/>
    </location>
</feature>
<dbReference type="InterPro" id="IPR023341">
    <property type="entry name" value="MABP"/>
</dbReference>
<dbReference type="InterPro" id="IPR051696">
    <property type="entry name" value="DENN_Domain_GEFs"/>
</dbReference>
<dbReference type="Gene3D" id="3.40.50.11500">
    <property type="match status" value="1"/>
</dbReference>
<evidence type="ECO:0000313" key="6">
    <source>
        <dbReference type="Proteomes" id="UP001165289"/>
    </source>
</evidence>
<dbReference type="InterPro" id="IPR005113">
    <property type="entry name" value="uDENN_dom"/>
</dbReference>
<dbReference type="SMART" id="SM00801">
    <property type="entry name" value="dDENN"/>
    <property type="match status" value="1"/>
</dbReference>
<accession>A0AAV7KBG3</accession>
<dbReference type="GO" id="GO:0005085">
    <property type="term" value="F:guanyl-nucleotide exchange factor activity"/>
    <property type="evidence" value="ECO:0007669"/>
    <property type="project" value="UniProtKB-KW"/>
</dbReference>
<dbReference type="Gene3D" id="2.100.10.50">
    <property type="match status" value="1"/>
</dbReference>
<dbReference type="GO" id="GO:0032483">
    <property type="term" value="P:regulation of Rab protein signal transduction"/>
    <property type="evidence" value="ECO:0007669"/>
    <property type="project" value="TreeGrafter"/>
</dbReference>
<dbReference type="PROSITE" id="PS51498">
    <property type="entry name" value="MABP"/>
    <property type="match status" value="1"/>
</dbReference>
<name>A0AAV7KBG3_9METZ</name>
<feature type="compositionally biased region" description="Polar residues" evidence="2">
    <location>
        <begin position="1087"/>
        <end position="1102"/>
    </location>
</feature>
<feature type="domain" description="MABP" evidence="4">
    <location>
        <begin position="39"/>
        <end position="195"/>
    </location>
</feature>
<dbReference type="EMBL" id="JAKMXF010000088">
    <property type="protein sequence ID" value="KAI6658512.1"/>
    <property type="molecule type" value="Genomic_DNA"/>
</dbReference>
<evidence type="ECO:0000259" key="4">
    <source>
        <dbReference type="PROSITE" id="PS51498"/>
    </source>
</evidence>
<dbReference type="GO" id="GO:0031410">
    <property type="term" value="C:cytoplasmic vesicle"/>
    <property type="evidence" value="ECO:0007669"/>
    <property type="project" value="TreeGrafter"/>
</dbReference>
<sequence length="1778" mass="202611">MELDTARVADYFVICGLNTNSRPVPNLCEIQEVHSVSSLEYVTHITAVRFDEKIPAEYVVRKNTPAGHRVDFRMSEFTTNYFHLCYKKSRDLDGPVSPISEIRVFLTDTNLPRDFQLVEWHSSQKPVNFGSLGREIYLGYRTTILHAHTVAITDLNLICVDKGEVPPPGFKRLKKNLDNHIMAKSKIHLCYKLAMPRPKAVYYTPEILSYYPTKEYPKDPLDRNILSFCMPAGVSIEVYDEDTLCPLPTSANFVFTRDDGVKSYGVAVTLYEPVPEDLRKIDMFKSLNVEASKKPNLFMSKAVVITSKWPFFPAFRTFLTTLYRISISKSVIPLERYIYNFMRGIPFPKPDGSKVMMQIGPESIFFSPPVNTLMPLNTAPFHTLLQCLNPKNIITLIHLVLLEQKIVLLSSVQSTLISVAESVQCLLYPFEWQTPYIPYILDTMTDMLDAPVPFIFGIHSLDFDVVPYLENPTSEVSFVDLDSDYIYEGISTKELARLALPKGPCKSLRRALTEIRQHIIGMGLSADDLAVDLAPINITARVEDQLARIDLLIQDAMLRFMIKLFTPYRSCLIQPTSVTIDHNECFNRKGFLQIMSKNERGFFMEFFDTQMFQKFIQDRFTDVENKLNFFDSCITKINAGAGSKEPLIEYFQIHADAIVRTEPVSSKGLPPNVTYSYNTFPNLNMDYFPEDVETEKDIIPKNFSQQLDATRVLKDAVKYKHDPFKWPRFLLGQCYSLWFLYLPTFIQNKSASEQVNIGNECLLLLEAIRSKDVLVTDEVAYLRLMEIGSEQKDLQLVRNVWKDLERGNTESSTNIFTLYSKALDNCYTRRAQLRWKKSIIAVLFFTSLYNSATIAGGSPFNKSLAPRGDLRRRVLRVKKKITLGSFYPEKIRISPMHRDGNDVMIEDEESMSDLTVEVLKQTVIDPACNTMLDSDSEDSMFNPPSLSPSPPPPEPSRHTPSPVSILSLPPIQMLREAKKYFKHSLKKTSVRLVNHHDTKLENVVRVNNEDSDAAFINKAMALKISDRLQNSIEAELESSMVLKTASVSGMNNRLSNSQILTSKDSGFTEFTGSKGAIDVDRKEYSSADNLTDTRQPQHSSTPDRLALQRSVTTPNPKLSPTDDSLANETRSTSFSPLPEPQQKSSNSPRRVVNQTSSSPDSLDSLRTDSSSGQTQIHPFTSLVIYMSSSTNCPHCMRQIYDEEIIAMWAAEDIDLQIKCQYCDKELIPKLTILMQGAMVKESIVKKKSIQPHPTKSLKTLFKKSISASTAEHPSVSRKSSITMPRNPVEAAIIPTPYIYSDVSERLTAAILEDTELQNVRLHTDLDDDVSELQGSYDDSGILRANSFAPADETYQYYRAYTSGVRTLPKRVRPRKPPRSQIQSTYNANVPYFESASNVRSRVQSVYYNHLSDSVSVDRGEMSTASSVFSLDNSSDLMESPMCFERTSFIEENDQSISQLIRNNLEGTDHILFNKDGKDNCLPDEGSMPFIGNMKNDRKLSTAFFPDENTTTDPYLEIKDELASKLESMPLRSGRSQSGSSTPSGRGSPDVRVGRYEDYISIPYLSPLVLRKSLENLINKEGHEFLSTIAFVKRSPFIYWNLIWYFQRLGLRSHLQDILLKCVHYKKCYIETLWEPIGPEVIVPFLHSFWKMRNLNQTISPNSTHRRIQQVEHILQAISINVECMDLVKAARHILDSRKLDSPDAPSPSMYREMLFLFLVLTKDDNSDMTEKLRKYDRHYKQTISYLPKEYSLMLTQYDHIPNDVFIHCRKIFGPLRII</sequence>
<dbReference type="Pfam" id="PF02141">
    <property type="entry name" value="DENN"/>
    <property type="match status" value="1"/>
</dbReference>
<dbReference type="InterPro" id="IPR043153">
    <property type="entry name" value="DENN_C"/>
</dbReference>
<feature type="region of interest" description="Disordered" evidence="2">
    <location>
        <begin position="1528"/>
        <end position="1551"/>
    </location>
</feature>
<dbReference type="PANTHER" id="PTHR12296">
    <property type="entry name" value="DENN DOMAIN-CONTAINING PROTEIN 4"/>
    <property type="match status" value="1"/>
</dbReference>
<dbReference type="Pfam" id="PF03455">
    <property type="entry name" value="dDENN"/>
    <property type="match status" value="1"/>
</dbReference>
<proteinExistence type="predicted"/>
<dbReference type="PROSITE" id="PS50211">
    <property type="entry name" value="DENN"/>
    <property type="match status" value="1"/>
</dbReference>